<accession>A0A0S7BES7</accession>
<evidence type="ECO:0000313" key="3">
    <source>
        <dbReference type="Proteomes" id="UP000055060"/>
    </source>
</evidence>
<dbReference type="AlphaFoldDB" id="A0A0S7BES7"/>
<dbReference type="Proteomes" id="UP000055060">
    <property type="component" value="Unassembled WGS sequence"/>
</dbReference>
<proteinExistence type="predicted"/>
<keyword evidence="1" id="KW-1133">Transmembrane helix</keyword>
<sequence length="150" mass="16408">MTNAPAETMKSVDHFKFARWFARLAVATVFALNVSCALLFIFQPQNYTGGFEVSGVAGEAVVRGYGILFLMWNVPYLLVILQPQRHKTLFGVVLAQQAIGVLGESWMWLALPPGHAALSATGLRFIFFDGGGLIWMGAAFLGLRTANRSQ</sequence>
<evidence type="ECO:0000256" key="1">
    <source>
        <dbReference type="SAM" id="Phobius"/>
    </source>
</evidence>
<gene>
    <name evidence="2" type="ORF">LARV_00768</name>
</gene>
<dbReference type="EMBL" id="DF967972">
    <property type="protein sequence ID" value="GAP13027.1"/>
    <property type="molecule type" value="Genomic_DNA"/>
</dbReference>
<keyword evidence="1" id="KW-0472">Membrane</keyword>
<dbReference type="STRING" id="360412.LARV_00768"/>
<feature type="transmembrane region" description="Helical" evidence="1">
    <location>
        <begin position="20"/>
        <end position="42"/>
    </location>
</feature>
<protein>
    <submittedName>
        <fullName evidence="2">Uncharacterized protein</fullName>
    </submittedName>
</protein>
<feature type="transmembrane region" description="Helical" evidence="1">
    <location>
        <begin position="88"/>
        <end position="111"/>
    </location>
</feature>
<reference evidence="2" key="1">
    <citation type="submission" date="2015-07" db="EMBL/GenBank/DDBJ databases">
        <title>Draft Genome Sequences of Anaerolinea thermolimosa IMO-1, Bellilinea caldifistulae GOMI-1, Leptolinea tardivitalis YMTK-2, Levilinea saccharolytica KIBI-1,Longilinea arvoryzae KOME-1, Previously Described as Members of the Anaerolineaceae (Chloroflexi).</title>
        <authorList>
            <person name="Sekiguchi Y."/>
            <person name="Ohashi A."/>
            <person name="Matsuura N."/>
            <person name="Tourlousse M.D."/>
        </authorList>
    </citation>
    <scope>NUCLEOTIDE SEQUENCE [LARGE SCALE GENOMIC DNA]</scope>
    <source>
        <strain evidence="2">KOME-1</strain>
    </source>
</reference>
<evidence type="ECO:0000313" key="2">
    <source>
        <dbReference type="EMBL" id="GAP13027.1"/>
    </source>
</evidence>
<name>A0A0S7BES7_9CHLR</name>
<keyword evidence="3" id="KW-1185">Reference proteome</keyword>
<keyword evidence="1" id="KW-0812">Transmembrane</keyword>
<feature type="transmembrane region" description="Helical" evidence="1">
    <location>
        <begin position="62"/>
        <end position="81"/>
    </location>
</feature>
<organism evidence="2">
    <name type="scientific">Longilinea arvoryzae</name>
    <dbReference type="NCBI Taxonomy" id="360412"/>
    <lineage>
        <taxon>Bacteria</taxon>
        <taxon>Bacillati</taxon>
        <taxon>Chloroflexota</taxon>
        <taxon>Anaerolineae</taxon>
        <taxon>Anaerolineales</taxon>
        <taxon>Anaerolineaceae</taxon>
        <taxon>Longilinea</taxon>
    </lineage>
</organism>
<feature type="transmembrane region" description="Helical" evidence="1">
    <location>
        <begin position="123"/>
        <end position="143"/>
    </location>
</feature>
<dbReference type="RefSeq" id="WP_201785871.1">
    <property type="nucleotide sequence ID" value="NZ_DF967972.1"/>
</dbReference>